<organism evidence="3 4">
    <name type="scientific">Candidatus Dojkabacteria bacterium</name>
    <dbReference type="NCBI Taxonomy" id="2099670"/>
    <lineage>
        <taxon>Bacteria</taxon>
        <taxon>Candidatus Dojkabacteria</taxon>
    </lineage>
</organism>
<feature type="coiled-coil region" evidence="1">
    <location>
        <begin position="99"/>
        <end position="126"/>
    </location>
</feature>
<dbReference type="PANTHER" id="PTHR32063">
    <property type="match status" value="1"/>
</dbReference>
<protein>
    <submittedName>
        <fullName evidence="3">Efflux RND transporter permease subunit</fullName>
    </submittedName>
</protein>
<evidence type="ECO:0000256" key="2">
    <source>
        <dbReference type="SAM" id="Phobius"/>
    </source>
</evidence>
<dbReference type="GO" id="GO:0042910">
    <property type="term" value="F:xenobiotic transmembrane transporter activity"/>
    <property type="evidence" value="ECO:0007669"/>
    <property type="project" value="TreeGrafter"/>
</dbReference>
<proteinExistence type="predicted"/>
<dbReference type="Gene3D" id="3.30.70.1320">
    <property type="entry name" value="Multidrug efflux transporter AcrB pore domain like"/>
    <property type="match status" value="2"/>
</dbReference>
<dbReference type="EMBL" id="JAGQLL010000041">
    <property type="protein sequence ID" value="MCA9380241.1"/>
    <property type="molecule type" value="Genomic_DNA"/>
</dbReference>
<dbReference type="PANTHER" id="PTHR32063:SF0">
    <property type="entry name" value="SWARMING MOTILITY PROTEIN SWRC"/>
    <property type="match status" value="1"/>
</dbReference>
<feature type="transmembrane region" description="Helical" evidence="2">
    <location>
        <begin position="277"/>
        <end position="294"/>
    </location>
</feature>
<keyword evidence="2" id="KW-1133">Transmembrane helix</keyword>
<dbReference type="Proteomes" id="UP000745577">
    <property type="component" value="Unassembled WGS sequence"/>
</dbReference>
<evidence type="ECO:0000256" key="1">
    <source>
        <dbReference type="SAM" id="Coils"/>
    </source>
</evidence>
<dbReference type="Gene3D" id="3.30.70.1440">
    <property type="entry name" value="Multidrug efflux transporter AcrB pore domain"/>
    <property type="match status" value="1"/>
</dbReference>
<feature type="transmembrane region" description="Helical" evidence="2">
    <location>
        <begin position="301"/>
        <end position="321"/>
    </location>
</feature>
<reference evidence="3" key="1">
    <citation type="submission" date="2020-04" db="EMBL/GenBank/DDBJ databases">
        <authorList>
            <person name="Zhang T."/>
        </authorList>
    </citation>
    <scope>NUCLEOTIDE SEQUENCE</scope>
    <source>
        <strain evidence="3">HKST-UBA15</strain>
    </source>
</reference>
<dbReference type="AlphaFoldDB" id="A0A955I9G5"/>
<feature type="transmembrane region" description="Helical" evidence="2">
    <location>
        <begin position="812"/>
        <end position="833"/>
    </location>
</feature>
<feature type="transmembrane region" description="Helical" evidence="2">
    <location>
        <begin position="713"/>
        <end position="735"/>
    </location>
</feature>
<keyword evidence="2" id="KW-0812">Transmembrane</keyword>
<reference evidence="3" key="2">
    <citation type="journal article" date="2021" name="Microbiome">
        <title>Successional dynamics and alternative stable states in a saline activated sludge microbial community over 9 years.</title>
        <authorList>
            <person name="Wang Y."/>
            <person name="Ye J."/>
            <person name="Ju F."/>
            <person name="Liu L."/>
            <person name="Boyd J.A."/>
            <person name="Deng Y."/>
            <person name="Parks D.H."/>
            <person name="Jiang X."/>
            <person name="Yin X."/>
            <person name="Woodcroft B.J."/>
            <person name="Tyson G.W."/>
            <person name="Hugenholtz P."/>
            <person name="Polz M.F."/>
            <person name="Zhang T."/>
        </authorList>
    </citation>
    <scope>NUCLEOTIDE SEQUENCE</scope>
    <source>
        <strain evidence="3">HKST-UBA15</strain>
    </source>
</reference>
<name>A0A955I9G5_9BACT</name>
<dbReference type="InterPro" id="IPR001036">
    <property type="entry name" value="Acrflvin-R"/>
</dbReference>
<feature type="transmembrane region" description="Helical" evidence="2">
    <location>
        <begin position="742"/>
        <end position="762"/>
    </location>
</feature>
<dbReference type="GO" id="GO:0005886">
    <property type="term" value="C:plasma membrane"/>
    <property type="evidence" value="ECO:0007669"/>
    <property type="project" value="TreeGrafter"/>
</dbReference>
<dbReference type="SUPFAM" id="SSF82866">
    <property type="entry name" value="Multidrug efflux transporter AcrB transmembrane domain"/>
    <property type="match status" value="2"/>
</dbReference>
<sequence length="886" mass="99013">MNNNIVTKFTEIFFKRSRLTILITLSLLLLGFYSYTTLLKREGFPVINLPIIIVNTPYLSGDPAKTQTDITDKIYSSVEDLDGVKEIQTISTSNLSSVFISLDEEVTNTEEAKKDLETEISKLNLESEPIVIIPNAALIDGQNDLVFSVYSENLSVEQMQEKAQIIKTELEKSNLIKEVNVKDQITTEFDFATQQEVRSTKTYSRIIVKEDSELVAYDSLDIGVVKKSSDVGTIELSDEVQNILNTTLENEELDGIDVVYSADPATYLRKQISSLESNAITAIITIFVILLLFINLRSAILLAFFIPLTLATVFFVFSILGYTLNTISLFALILVLGLFVDDGTIIVEAIDYYKRQGKKGFDAVRSAINDIGIADISGTLTTVLVFLPLVFVTGILGDFIKILPLTVIIALLVSLFIALTILPFLSSFLIKDQDTKKKSKENIISLIFNFVPKLMINFSEKSGRIVKQTLNSRYYRVGLFALSIILIGIGGYYASQLKFAFFAPAKDSDLITISVTNKVPTDIATAKSATTELEKLVVDNFSDEIEEVAYLDANQRGAEIRVTLSPITDRDITAGEIVSEINELTKDNESLIVSTSIVSAGPPVAQFPFAMQLYSEDQTVLETKSAEIAEFIREADLEKDVQIEDVKIDYLKEIRRLDNERFAAINVKFNDKYDSATLLELQEIIEEEYSSEDNSEFSLGFDFGQESENANSFTSVVFAGLIALIVMYILLVLQFNSFTQPLLILVAIPFSFPILFPGLFYTDNPMSFFVVIGLTGLIGIVVNNTIILIEYANAQRRAGKSIIDAISESVRLRTRPIFTTSLTTIAGLLPLALTEPFWEPLAFTIIFGLISSVMMIVIAFPVYYFFVESARDLFYKNVKRFRMRKF</sequence>
<evidence type="ECO:0000313" key="4">
    <source>
        <dbReference type="Proteomes" id="UP000745577"/>
    </source>
</evidence>
<keyword evidence="1" id="KW-0175">Coiled coil</keyword>
<dbReference type="Gene3D" id="1.20.1640.10">
    <property type="entry name" value="Multidrug efflux transporter AcrB transmembrane domain"/>
    <property type="match status" value="4"/>
</dbReference>
<evidence type="ECO:0000313" key="3">
    <source>
        <dbReference type="EMBL" id="MCA9380241.1"/>
    </source>
</evidence>
<dbReference type="Gene3D" id="3.30.70.1430">
    <property type="entry name" value="Multidrug efflux transporter AcrB pore domain"/>
    <property type="match status" value="2"/>
</dbReference>
<dbReference type="Pfam" id="PF00873">
    <property type="entry name" value="ACR_tran"/>
    <property type="match status" value="3"/>
</dbReference>
<gene>
    <name evidence="3" type="ORF">KC675_03640</name>
</gene>
<dbReference type="SUPFAM" id="SSF82693">
    <property type="entry name" value="Multidrug efflux transporter AcrB pore domain, PN1, PN2, PC1 and PC2 subdomains"/>
    <property type="match status" value="1"/>
</dbReference>
<feature type="transmembrane region" description="Helical" evidence="2">
    <location>
        <begin position="327"/>
        <end position="350"/>
    </location>
</feature>
<accession>A0A955I9G5</accession>
<feature type="transmembrane region" description="Helical" evidence="2">
    <location>
        <begin position="845"/>
        <end position="866"/>
    </location>
</feature>
<keyword evidence="2" id="KW-0472">Membrane</keyword>
<feature type="transmembrane region" description="Helical" evidence="2">
    <location>
        <begin position="371"/>
        <end position="396"/>
    </location>
</feature>
<feature type="transmembrane region" description="Helical" evidence="2">
    <location>
        <begin position="402"/>
        <end position="430"/>
    </location>
</feature>
<comment type="caution">
    <text evidence="3">The sequence shown here is derived from an EMBL/GenBank/DDBJ whole genome shotgun (WGS) entry which is preliminary data.</text>
</comment>
<feature type="transmembrane region" description="Helical" evidence="2">
    <location>
        <begin position="768"/>
        <end position="791"/>
    </location>
</feature>
<feature type="transmembrane region" description="Helical" evidence="2">
    <location>
        <begin position="474"/>
        <end position="494"/>
    </location>
</feature>